<keyword evidence="4" id="KW-0723">Serine/threonine-protein kinase</keyword>
<name>A0A811MUK0_9POAL</name>
<feature type="transmembrane region" description="Helical" evidence="15">
    <location>
        <begin position="107"/>
        <end position="131"/>
    </location>
</feature>
<gene>
    <name evidence="17" type="ORF">NCGR_LOCUS6650</name>
</gene>
<accession>A0A811MUK0</accession>
<dbReference type="SMART" id="SM00220">
    <property type="entry name" value="S_TKc"/>
    <property type="match status" value="1"/>
</dbReference>
<feature type="domain" description="Protein kinase" evidence="16">
    <location>
        <begin position="1"/>
        <end position="331"/>
    </location>
</feature>
<evidence type="ECO:0000256" key="4">
    <source>
        <dbReference type="ARBA" id="ARBA00022527"/>
    </source>
</evidence>
<dbReference type="InterPro" id="IPR008271">
    <property type="entry name" value="Ser/Thr_kinase_AS"/>
</dbReference>
<evidence type="ECO:0000256" key="11">
    <source>
        <dbReference type="ARBA" id="ARBA00023136"/>
    </source>
</evidence>
<dbReference type="Proteomes" id="UP000604825">
    <property type="component" value="Unassembled WGS sequence"/>
</dbReference>
<feature type="compositionally biased region" description="Polar residues" evidence="14">
    <location>
        <begin position="359"/>
        <end position="372"/>
    </location>
</feature>
<evidence type="ECO:0000256" key="9">
    <source>
        <dbReference type="ARBA" id="ARBA00022840"/>
    </source>
</evidence>
<comment type="caution">
    <text evidence="17">The sequence shown here is derived from an EMBL/GenBank/DDBJ whole genome shotgun (WGS) entry which is preliminary data.</text>
</comment>
<dbReference type="PROSITE" id="PS00108">
    <property type="entry name" value="PROTEIN_KINASE_ST"/>
    <property type="match status" value="1"/>
</dbReference>
<evidence type="ECO:0000256" key="14">
    <source>
        <dbReference type="SAM" id="MobiDB-lite"/>
    </source>
</evidence>
<evidence type="ECO:0000256" key="15">
    <source>
        <dbReference type="SAM" id="Phobius"/>
    </source>
</evidence>
<dbReference type="InterPro" id="IPR000719">
    <property type="entry name" value="Prot_kinase_dom"/>
</dbReference>
<dbReference type="PANTHER" id="PTHR47982">
    <property type="entry name" value="PROLINE-RICH RECEPTOR-LIKE PROTEIN KINASE PERK4"/>
    <property type="match status" value="1"/>
</dbReference>
<evidence type="ECO:0000256" key="5">
    <source>
        <dbReference type="ARBA" id="ARBA00022679"/>
    </source>
</evidence>
<evidence type="ECO:0000256" key="10">
    <source>
        <dbReference type="ARBA" id="ARBA00022989"/>
    </source>
</evidence>
<dbReference type="GO" id="GO:0004674">
    <property type="term" value="F:protein serine/threonine kinase activity"/>
    <property type="evidence" value="ECO:0007669"/>
    <property type="project" value="UniProtKB-KW"/>
</dbReference>
<dbReference type="FunFam" id="1.10.510.10:FF:000173">
    <property type="entry name" value="proline-rich receptor-like protein kinase PERK8"/>
    <property type="match status" value="1"/>
</dbReference>
<comment type="catalytic activity">
    <reaction evidence="13">
        <text>L-seryl-[protein] + ATP = O-phospho-L-seryl-[protein] + ADP + H(+)</text>
        <dbReference type="Rhea" id="RHEA:17989"/>
        <dbReference type="Rhea" id="RHEA-COMP:9863"/>
        <dbReference type="Rhea" id="RHEA-COMP:11604"/>
        <dbReference type="ChEBI" id="CHEBI:15378"/>
        <dbReference type="ChEBI" id="CHEBI:29999"/>
        <dbReference type="ChEBI" id="CHEBI:30616"/>
        <dbReference type="ChEBI" id="CHEBI:83421"/>
        <dbReference type="ChEBI" id="CHEBI:456216"/>
        <dbReference type="EC" id="2.7.11.1"/>
    </reaction>
</comment>
<keyword evidence="11 15" id="KW-0472">Membrane</keyword>
<evidence type="ECO:0000313" key="18">
    <source>
        <dbReference type="Proteomes" id="UP000604825"/>
    </source>
</evidence>
<evidence type="ECO:0000256" key="13">
    <source>
        <dbReference type="ARBA" id="ARBA00048679"/>
    </source>
</evidence>
<dbReference type="Gene3D" id="1.10.510.10">
    <property type="entry name" value="Transferase(Phosphotransferase) domain 1"/>
    <property type="match status" value="1"/>
</dbReference>
<evidence type="ECO:0000256" key="8">
    <source>
        <dbReference type="ARBA" id="ARBA00022777"/>
    </source>
</evidence>
<dbReference type="PANTHER" id="PTHR47982:SF25">
    <property type="entry name" value="NON-SPECIFIC SERINE_THREONINE PROTEIN KINASE"/>
    <property type="match status" value="1"/>
</dbReference>
<evidence type="ECO:0000256" key="12">
    <source>
        <dbReference type="ARBA" id="ARBA00047899"/>
    </source>
</evidence>
<keyword evidence="3" id="KW-1003">Cell membrane</keyword>
<comment type="subcellular location">
    <subcellularLocation>
        <location evidence="1">Cell membrane</location>
        <topology evidence="1">Single-pass membrane protein</topology>
    </subcellularLocation>
</comment>
<organism evidence="17 18">
    <name type="scientific">Miscanthus lutarioriparius</name>
    <dbReference type="NCBI Taxonomy" id="422564"/>
    <lineage>
        <taxon>Eukaryota</taxon>
        <taxon>Viridiplantae</taxon>
        <taxon>Streptophyta</taxon>
        <taxon>Embryophyta</taxon>
        <taxon>Tracheophyta</taxon>
        <taxon>Spermatophyta</taxon>
        <taxon>Magnoliopsida</taxon>
        <taxon>Liliopsida</taxon>
        <taxon>Poales</taxon>
        <taxon>Poaceae</taxon>
        <taxon>PACMAD clade</taxon>
        <taxon>Panicoideae</taxon>
        <taxon>Andropogonodae</taxon>
        <taxon>Andropogoneae</taxon>
        <taxon>Saccharinae</taxon>
        <taxon>Miscanthus</taxon>
    </lineage>
</organism>
<dbReference type="GO" id="GO:0005886">
    <property type="term" value="C:plasma membrane"/>
    <property type="evidence" value="ECO:0007669"/>
    <property type="project" value="UniProtKB-SubCell"/>
</dbReference>
<keyword evidence="10 15" id="KW-1133">Transmembrane helix</keyword>
<comment type="catalytic activity">
    <reaction evidence="12">
        <text>L-threonyl-[protein] + ATP = O-phospho-L-threonyl-[protein] + ADP + H(+)</text>
        <dbReference type="Rhea" id="RHEA:46608"/>
        <dbReference type="Rhea" id="RHEA-COMP:11060"/>
        <dbReference type="Rhea" id="RHEA-COMP:11605"/>
        <dbReference type="ChEBI" id="CHEBI:15378"/>
        <dbReference type="ChEBI" id="CHEBI:30013"/>
        <dbReference type="ChEBI" id="CHEBI:30616"/>
        <dbReference type="ChEBI" id="CHEBI:61977"/>
        <dbReference type="ChEBI" id="CHEBI:456216"/>
        <dbReference type="EC" id="2.7.11.1"/>
    </reaction>
</comment>
<dbReference type="InterPro" id="IPR011009">
    <property type="entry name" value="Kinase-like_dom_sf"/>
</dbReference>
<evidence type="ECO:0000259" key="16">
    <source>
        <dbReference type="PROSITE" id="PS50011"/>
    </source>
</evidence>
<dbReference type="EC" id="2.7.11.1" evidence="2"/>
<evidence type="ECO:0000256" key="6">
    <source>
        <dbReference type="ARBA" id="ARBA00022692"/>
    </source>
</evidence>
<reference evidence="17" key="1">
    <citation type="submission" date="2020-10" db="EMBL/GenBank/DDBJ databases">
        <authorList>
            <person name="Han B."/>
            <person name="Lu T."/>
            <person name="Zhao Q."/>
            <person name="Huang X."/>
            <person name="Zhao Y."/>
        </authorList>
    </citation>
    <scope>NUCLEOTIDE SEQUENCE</scope>
</reference>
<feature type="compositionally biased region" description="Pro residues" evidence="14">
    <location>
        <begin position="12"/>
        <end position="37"/>
    </location>
</feature>
<keyword evidence="8" id="KW-0418">Kinase</keyword>
<protein>
    <recommendedName>
        <fullName evidence="2">non-specific serine/threonine protein kinase</fullName>
        <ecNumber evidence="2">2.7.11.1</ecNumber>
    </recommendedName>
</protein>
<dbReference type="Pfam" id="PF00069">
    <property type="entry name" value="Pkinase"/>
    <property type="match status" value="1"/>
</dbReference>
<evidence type="ECO:0000256" key="2">
    <source>
        <dbReference type="ARBA" id="ARBA00012513"/>
    </source>
</evidence>
<evidence type="ECO:0000256" key="7">
    <source>
        <dbReference type="ARBA" id="ARBA00022741"/>
    </source>
</evidence>
<dbReference type="PROSITE" id="PS50011">
    <property type="entry name" value="PROTEIN_KINASE_DOM"/>
    <property type="match status" value="1"/>
</dbReference>
<dbReference type="SUPFAM" id="SSF56112">
    <property type="entry name" value="Protein kinase-like (PK-like)"/>
    <property type="match status" value="1"/>
</dbReference>
<keyword evidence="7" id="KW-0547">Nucleotide-binding</keyword>
<dbReference type="AlphaFoldDB" id="A0A811MUK0"/>
<dbReference type="InterPro" id="IPR047117">
    <property type="entry name" value="PERK1-13-like"/>
</dbReference>
<evidence type="ECO:0000313" key="17">
    <source>
        <dbReference type="EMBL" id="CAD6210583.1"/>
    </source>
</evidence>
<dbReference type="GO" id="GO:0005524">
    <property type="term" value="F:ATP binding"/>
    <property type="evidence" value="ECO:0007669"/>
    <property type="project" value="UniProtKB-KW"/>
</dbReference>
<feature type="region of interest" description="Disordered" evidence="14">
    <location>
        <begin position="341"/>
        <end position="386"/>
    </location>
</feature>
<dbReference type="EMBL" id="CAJGYO010000002">
    <property type="protein sequence ID" value="CAD6210583.1"/>
    <property type="molecule type" value="Genomic_DNA"/>
</dbReference>
<proteinExistence type="predicted"/>
<evidence type="ECO:0000256" key="1">
    <source>
        <dbReference type="ARBA" id="ARBA00004162"/>
    </source>
</evidence>
<dbReference type="OrthoDB" id="4062651at2759"/>
<keyword evidence="6 15" id="KW-0812">Transmembrane</keyword>
<feature type="region of interest" description="Disordered" evidence="14">
    <location>
        <begin position="9"/>
        <end position="37"/>
    </location>
</feature>
<keyword evidence="9" id="KW-0067">ATP-binding</keyword>
<keyword evidence="5" id="KW-0808">Transferase</keyword>
<keyword evidence="18" id="KW-1185">Reference proteome</keyword>
<evidence type="ECO:0000256" key="3">
    <source>
        <dbReference type="ARBA" id="ARBA00022475"/>
    </source>
</evidence>
<sequence>MWARFWFSVPAKRPPPPPPFTPPPPPPAPPKYGPLPEPSSVASLYDLAGNFLDRAKTVLDTTGGQAGLDAISSTSGARRAAAELTAPASDAAPAATKSDSWTLSSRAVHWIIVGAVVAAVLLVLCMVACFVRRRRRRRRRRPVVLTPPQLPLPAPMVYHKGYPKIIHRDVKASNILLDHNFEPKVADFGLAKYQPGDHTHVSTRIMGTFGYIAPEFLSSGKLTDKADVFSFGVVLLELITGRLPVQSSQSYMDDTLVGWARPLIQQVAEDGSLQTLVDPRLGSDYDPSIMMRMVECAAAAVRQSALQRPSMVQILKYLQGETRADDLSGVFKITTVEESYSSSMESGESVGPRPRRTQRSQGNTSNDYNSEQAPGDKPNWSTGSVW</sequence>